<feature type="compositionally biased region" description="Polar residues" evidence="11">
    <location>
        <begin position="21"/>
        <end position="50"/>
    </location>
</feature>
<dbReference type="InterPro" id="IPR001650">
    <property type="entry name" value="Helicase_C-like"/>
</dbReference>
<dbReference type="Gene3D" id="3.40.50.10810">
    <property type="entry name" value="Tandem AAA-ATPase domain"/>
    <property type="match status" value="1"/>
</dbReference>
<feature type="domain" description="Helicase C-terminal" evidence="13">
    <location>
        <begin position="749"/>
        <end position="910"/>
    </location>
</feature>
<dbReference type="SMART" id="SM00490">
    <property type="entry name" value="HELICc"/>
    <property type="match status" value="1"/>
</dbReference>
<feature type="compositionally biased region" description="Basic and acidic residues" evidence="11">
    <location>
        <begin position="311"/>
        <end position="326"/>
    </location>
</feature>
<protein>
    <submittedName>
        <fullName evidence="14">SNF2 family N-terminal domain-containing protein</fullName>
    </submittedName>
</protein>
<evidence type="ECO:0000256" key="9">
    <source>
        <dbReference type="ARBA" id="ARBA00023204"/>
    </source>
</evidence>
<dbReference type="Pfam" id="PF00271">
    <property type="entry name" value="Helicase_C"/>
    <property type="match status" value="1"/>
</dbReference>
<evidence type="ECO:0000256" key="4">
    <source>
        <dbReference type="ARBA" id="ARBA00022763"/>
    </source>
</evidence>
<feature type="compositionally biased region" description="Basic and acidic residues" evidence="11">
    <location>
        <begin position="261"/>
        <end position="271"/>
    </location>
</feature>
<keyword evidence="3" id="KW-0547">Nucleotide-binding</keyword>
<evidence type="ECO:0000256" key="11">
    <source>
        <dbReference type="SAM" id="MobiDB-lite"/>
    </source>
</evidence>
<accession>A0ABR4GBN2</accession>
<dbReference type="SMART" id="SM00487">
    <property type="entry name" value="DEXDc"/>
    <property type="match status" value="1"/>
</dbReference>
<dbReference type="InterPro" id="IPR049730">
    <property type="entry name" value="SNF2/RAD54-like_C"/>
</dbReference>
<dbReference type="InterPro" id="IPR000330">
    <property type="entry name" value="SNF2_N"/>
</dbReference>
<keyword evidence="9" id="KW-0234">DNA repair</keyword>
<keyword evidence="7" id="KW-0067">ATP-binding</keyword>
<feature type="compositionally biased region" description="Basic and acidic residues" evidence="11">
    <location>
        <begin position="51"/>
        <end position="67"/>
    </location>
</feature>
<evidence type="ECO:0000256" key="7">
    <source>
        <dbReference type="ARBA" id="ARBA00022840"/>
    </source>
</evidence>
<dbReference type="InterPro" id="IPR014001">
    <property type="entry name" value="Helicase_ATP-bd"/>
</dbReference>
<feature type="compositionally biased region" description="Low complexity" evidence="11">
    <location>
        <begin position="1102"/>
        <end position="1119"/>
    </location>
</feature>
<dbReference type="Gene3D" id="3.40.50.300">
    <property type="entry name" value="P-loop containing nucleotide triphosphate hydrolases"/>
    <property type="match status" value="1"/>
</dbReference>
<comment type="caution">
    <text evidence="14">The sequence shown here is derived from an EMBL/GenBank/DDBJ whole genome shotgun (WGS) entry which is preliminary data.</text>
</comment>
<name>A0ABR4GBN2_9EURO</name>
<reference evidence="14 15" key="1">
    <citation type="submission" date="2024-07" db="EMBL/GenBank/DDBJ databases">
        <title>Section-level genome sequencing and comparative genomics of Aspergillus sections Usti and Cavernicolus.</title>
        <authorList>
            <consortium name="Lawrence Berkeley National Laboratory"/>
            <person name="Nybo J.L."/>
            <person name="Vesth T.C."/>
            <person name="Theobald S."/>
            <person name="Frisvad J.C."/>
            <person name="Larsen T.O."/>
            <person name="Kjaerboelling I."/>
            <person name="Rothschild-Mancinelli K."/>
            <person name="Lyhne E.K."/>
            <person name="Kogle M.E."/>
            <person name="Barry K."/>
            <person name="Clum A."/>
            <person name="Na H."/>
            <person name="Ledsgaard L."/>
            <person name="Lin J."/>
            <person name="Lipzen A."/>
            <person name="Kuo A."/>
            <person name="Riley R."/>
            <person name="Mondo S."/>
            <person name="Labutti K."/>
            <person name="Haridas S."/>
            <person name="Pangalinan J."/>
            <person name="Salamov A.A."/>
            <person name="Simmons B.A."/>
            <person name="Magnuson J.K."/>
            <person name="Chen J."/>
            <person name="Drula E."/>
            <person name="Henrissat B."/>
            <person name="Wiebenga A."/>
            <person name="Lubbers R.J."/>
            <person name="Gomes A.C."/>
            <person name="Makela M.R."/>
            <person name="Stajich J."/>
            <person name="Grigoriev I.V."/>
            <person name="Mortensen U.H."/>
            <person name="De Vries R.P."/>
            <person name="Baker S.E."/>
            <person name="Andersen M.R."/>
        </authorList>
    </citation>
    <scope>NUCLEOTIDE SEQUENCE [LARGE SCALE GENOMIC DNA]</scope>
    <source>
        <strain evidence="14 15">CBS 209.92</strain>
    </source>
</reference>
<evidence type="ECO:0000313" key="14">
    <source>
        <dbReference type="EMBL" id="KAL2796434.1"/>
    </source>
</evidence>
<feature type="region of interest" description="Disordered" evidence="11">
    <location>
        <begin position="1"/>
        <end position="67"/>
    </location>
</feature>
<evidence type="ECO:0000313" key="15">
    <source>
        <dbReference type="Proteomes" id="UP001610563"/>
    </source>
</evidence>
<evidence type="ECO:0000256" key="3">
    <source>
        <dbReference type="ARBA" id="ARBA00022741"/>
    </source>
</evidence>
<evidence type="ECO:0000256" key="8">
    <source>
        <dbReference type="ARBA" id="ARBA00023125"/>
    </source>
</evidence>
<dbReference type="InterPro" id="IPR058951">
    <property type="entry name" value="WHD_Rad26_CSB-like"/>
</dbReference>
<keyword evidence="8" id="KW-0238">DNA-binding</keyword>
<evidence type="ECO:0000256" key="5">
    <source>
        <dbReference type="ARBA" id="ARBA00022801"/>
    </source>
</evidence>
<evidence type="ECO:0000256" key="10">
    <source>
        <dbReference type="ARBA" id="ARBA00023242"/>
    </source>
</evidence>
<keyword evidence="10" id="KW-0539">Nucleus</keyword>
<keyword evidence="6" id="KW-0347">Helicase</keyword>
<dbReference type="SUPFAM" id="SSF52540">
    <property type="entry name" value="P-loop containing nucleoside triphosphate hydrolases"/>
    <property type="match status" value="2"/>
</dbReference>
<evidence type="ECO:0000256" key="2">
    <source>
        <dbReference type="ARBA" id="ARBA00007025"/>
    </source>
</evidence>
<dbReference type="Pfam" id="PF00176">
    <property type="entry name" value="SNF2-rel_dom"/>
    <property type="match status" value="1"/>
</dbReference>
<feature type="region of interest" description="Disordered" evidence="11">
    <location>
        <begin position="1053"/>
        <end position="1126"/>
    </location>
</feature>
<sequence length="1196" mass="134405">MDHDVKNERNGSVAEPKPETLQDTFFDTSDQPQSAESEQNPVTSEATNEASRLKELHADVRDQDALERDITRQADRLLMGQADERDNKRLEKTRLEKEKLESQILRSHQRLAQPIGTSARVRLQNNLDKLEARNAALATDLKDIQQRIDERRQEQETTQEASGTGRMPNESRRDYLIRTGKITPFSRMGAGPNTGPLASLHDALIDAEDERDEAEALEQVKARSAVSHRNLIRPGFDFDEASESSVAEEPVERPGKRRKLEKATRPVKTEVVDLDMEDISDGRVSEDQDDSASYVGPEQESSSEDDYNFVTEEKPPVASKKAKDSDGVEDFSGLDDGNEKVYQSRLQSWVRRRNAARKRARKLHADEDPEMVEAEASDEEEWFMPHPTEADLPLDNGYRVPGDIHPLLFDYQKTGVQWMWELHQQQVGGIIGDEMGLGKTIQAIAFLAGLHYSKQLTKPIVVVCPATVMKQWVNEFHRWWPPFRVSILHTSGSGMVNIKNESSREDALISGSYRSGSSSAGTKAARKVVKRVVEEGHVLVTTYSGLQSYASLLIPVEWGGAVLDEGHKIRNPNTSITIHCKELRTPHRIILSGTPMQNNLTELWSLFDFVFPMRLGTLVNFRNQFDFPIRQGGYANASNLQVQTAAKCAETLKDAISPYLLQRFKIDVAADLPKKSEQVLFCKLTKPQRQAYMAFLGSEEMQSILRGRRQVLYGVDILRKISNHPDLQNHKLLHTQANYGNAAKSGKMQVVKSLLELWKDTGHKTLLFAQHRIMLDILEKFVRSLSGFNYRRMDGTTPIQHRQTLVDEFNNDPNLHVFLLTTKVGGLGVNLTGADRVIIYDPDWNPSTDVQARERAWRLGQKRDVTIYRLMTAGTIEEKIYHRQIFKQFLTNKILKDPKQRQTFQLSDLHDLFTLGEEDQGPTETSKIFKEAQVAYEEDGNDAKTDDHQRNVQAENQDISKVTGVASIEQFQGEAEQQVKQEEGEAGTNSESRIMEGIFARSGVHSALEHDQIVNGKRVVRADPKIIEAEAKRVAAEAAEELRRAGEAARSVPIGTPTWTGQFGVAGRPEDSPMRGPFAGRSSTARRALAGPSSASILANLSSRTPTSRSRSATGSPAPTSNPTGKDFITMIRDFITSHGGAVYTQNLIDHFNQYCTTPQRSAEFKEMLKQIAVLEKGGRNGRGKWSLKPEYVNRR</sequence>
<feature type="region of interest" description="Disordered" evidence="11">
    <location>
        <begin position="150"/>
        <end position="173"/>
    </location>
</feature>
<dbReference type="InterPro" id="IPR050496">
    <property type="entry name" value="SNF2_RAD54_helicase_repair"/>
</dbReference>
<organism evidence="14 15">
    <name type="scientific">Aspergillus keveii</name>
    <dbReference type="NCBI Taxonomy" id="714993"/>
    <lineage>
        <taxon>Eukaryota</taxon>
        <taxon>Fungi</taxon>
        <taxon>Dikarya</taxon>
        <taxon>Ascomycota</taxon>
        <taxon>Pezizomycotina</taxon>
        <taxon>Eurotiomycetes</taxon>
        <taxon>Eurotiomycetidae</taxon>
        <taxon>Eurotiales</taxon>
        <taxon>Aspergillaceae</taxon>
        <taxon>Aspergillus</taxon>
        <taxon>Aspergillus subgen. Nidulantes</taxon>
    </lineage>
</organism>
<dbReference type="PROSITE" id="PS51194">
    <property type="entry name" value="HELICASE_CTER"/>
    <property type="match status" value="1"/>
</dbReference>
<comment type="similarity">
    <text evidence="2">Belongs to the SNF2/RAD54 helicase family.</text>
</comment>
<gene>
    <name evidence="14" type="ORF">BJX66DRAFT_299658</name>
</gene>
<dbReference type="CDD" id="cd18793">
    <property type="entry name" value="SF2_C_SNF"/>
    <property type="match status" value="1"/>
</dbReference>
<feature type="domain" description="Helicase ATP-binding" evidence="12">
    <location>
        <begin position="420"/>
        <end position="613"/>
    </location>
</feature>
<dbReference type="PROSITE" id="PS51192">
    <property type="entry name" value="HELICASE_ATP_BIND_1"/>
    <property type="match status" value="1"/>
</dbReference>
<dbReference type="Pfam" id="PF25875">
    <property type="entry name" value="WHD_Rad26_CSB"/>
    <property type="match status" value="1"/>
</dbReference>
<dbReference type="CDD" id="cd22254">
    <property type="entry name" value="CSB_WHD"/>
    <property type="match status" value="1"/>
</dbReference>
<keyword evidence="15" id="KW-1185">Reference proteome</keyword>
<dbReference type="InterPro" id="IPR027417">
    <property type="entry name" value="P-loop_NTPase"/>
</dbReference>
<evidence type="ECO:0000256" key="1">
    <source>
        <dbReference type="ARBA" id="ARBA00004123"/>
    </source>
</evidence>
<evidence type="ECO:0000259" key="12">
    <source>
        <dbReference type="PROSITE" id="PS51192"/>
    </source>
</evidence>
<keyword evidence="5" id="KW-0378">Hydrolase</keyword>
<dbReference type="PANTHER" id="PTHR45629">
    <property type="entry name" value="SNF2/RAD54 FAMILY MEMBER"/>
    <property type="match status" value="1"/>
</dbReference>
<keyword evidence="4" id="KW-0227">DNA damage</keyword>
<dbReference type="EMBL" id="JBFTWV010000026">
    <property type="protein sequence ID" value="KAL2796434.1"/>
    <property type="molecule type" value="Genomic_DNA"/>
</dbReference>
<evidence type="ECO:0000256" key="6">
    <source>
        <dbReference type="ARBA" id="ARBA00022806"/>
    </source>
</evidence>
<dbReference type="CDD" id="cd18000">
    <property type="entry name" value="DEXHc_ERCC6"/>
    <property type="match status" value="1"/>
</dbReference>
<dbReference type="Proteomes" id="UP001610563">
    <property type="component" value="Unassembled WGS sequence"/>
</dbReference>
<feature type="region of interest" description="Disordered" evidence="11">
    <location>
        <begin position="239"/>
        <end position="336"/>
    </location>
</feature>
<dbReference type="PANTHER" id="PTHR45629:SF7">
    <property type="entry name" value="DNA EXCISION REPAIR PROTEIN ERCC-6-RELATED"/>
    <property type="match status" value="1"/>
</dbReference>
<proteinExistence type="inferred from homology"/>
<comment type="subcellular location">
    <subcellularLocation>
        <location evidence="1">Nucleus</location>
    </subcellularLocation>
</comment>
<evidence type="ECO:0000259" key="13">
    <source>
        <dbReference type="PROSITE" id="PS51194"/>
    </source>
</evidence>
<dbReference type="InterPro" id="IPR038718">
    <property type="entry name" value="SNF2-like_sf"/>
</dbReference>